<dbReference type="SUPFAM" id="SSF52374">
    <property type="entry name" value="Nucleotidylyl transferase"/>
    <property type="match status" value="1"/>
</dbReference>
<evidence type="ECO:0000259" key="10">
    <source>
        <dbReference type="SMART" id="SM00840"/>
    </source>
</evidence>
<dbReference type="GO" id="GO:0005829">
    <property type="term" value="C:cytosol"/>
    <property type="evidence" value="ECO:0007669"/>
    <property type="project" value="TreeGrafter"/>
</dbReference>
<dbReference type="InterPro" id="IPR014729">
    <property type="entry name" value="Rossmann-like_a/b/a_fold"/>
</dbReference>
<dbReference type="Pfam" id="PF01406">
    <property type="entry name" value="tRNA-synt_1e"/>
    <property type="match status" value="1"/>
</dbReference>
<keyword evidence="6" id="KW-0479">Metal-binding</keyword>
<evidence type="ECO:0000256" key="8">
    <source>
        <dbReference type="ARBA" id="ARBA00022833"/>
    </source>
</evidence>
<dbReference type="PATRIC" id="fig|1134457.3.peg.186"/>
<gene>
    <name evidence="11" type="ORF">O53_15</name>
</gene>
<evidence type="ECO:0000256" key="3">
    <source>
        <dbReference type="ARBA" id="ARBA00011245"/>
    </source>
</evidence>
<dbReference type="Pfam" id="PF09190">
    <property type="entry name" value="DALR_2"/>
    <property type="match status" value="1"/>
</dbReference>
<proteinExistence type="predicted"/>
<dbReference type="SUPFAM" id="SSF47323">
    <property type="entry name" value="Anticodon-binding domain of a subclass of class I aminoacyl-tRNA synthetases"/>
    <property type="match status" value="1"/>
</dbReference>
<reference evidence="11 12" key="1">
    <citation type="journal article" date="2013" name="Genome Announc.">
        <title>Whole-Genome Sequence of Microcystis aeruginosa TAIHU98, a Nontoxic Bloom-Forming Strain Isolated from Taihu Lake, China.</title>
        <authorList>
            <person name="Yang C."/>
            <person name="Zhang W."/>
            <person name="Ren M."/>
            <person name="Song L."/>
            <person name="Li T."/>
            <person name="Zhao J."/>
        </authorList>
    </citation>
    <scope>NUCLEOTIDE SEQUENCE [LARGE SCALE GENOMIC DNA]</scope>
    <source>
        <strain evidence="11 12">TAIHU98</strain>
    </source>
</reference>
<comment type="cofactor">
    <cofactor evidence="1">
        <name>Zn(2+)</name>
        <dbReference type="ChEBI" id="CHEBI:29105"/>
    </cofactor>
</comment>
<dbReference type="GO" id="GO:0006423">
    <property type="term" value="P:cysteinyl-tRNA aminoacylation"/>
    <property type="evidence" value="ECO:0007669"/>
    <property type="project" value="InterPro"/>
</dbReference>
<comment type="subunit">
    <text evidence="3">Monomer.</text>
</comment>
<evidence type="ECO:0000256" key="6">
    <source>
        <dbReference type="ARBA" id="ARBA00022723"/>
    </source>
</evidence>
<evidence type="ECO:0000256" key="5">
    <source>
        <dbReference type="ARBA" id="ARBA00022598"/>
    </source>
</evidence>
<evidence type="ECO:0000256" key="4">
    <source>
        <dbReference type="ARBA" id="ARBA00014738"/>
    </source>
</evidence>
<keyword evidence="8" id="KW-0862">Zinc</keyword>
<dbReference type="EMBL" id="ANKQ01000001">
    <property type="protein sequence ID" value="ELP55418.1"/>
    <property type="molecule type" value="Genomic_DNA"/>
</dbReference>
<comment type="subcellular location">
    <subcellularLocation>
        <location evidence="2">Cytoplasm</location>
    </subcellularLocation>
</comment>
<dbReference type="AlphaFoldDB" id="L7E9R6"/>
<dbReference type="Gene3D" id="3.40.50.620">
    <property type="entry name" value="HUPs"/>
    <property type="match status" value="1"/>
</dbReference>
<dbReference type="GO" id="GO:0005524">
    <property type="term" value="F:ATP binding"/>
    <property type="evidence" value="ECO:0007669"/>
    <property type="project" value="UniProtKB-KW"/>
</dbReference>
<dbReference type="Gene3D" id="1.20.120.1910">
    <property type="entry name" value="Cysteine-tRNA ligase, C-terminal anti-codon recognition domain"/>
    <property type="match status" value="1"/>
</dbReference>
<dbReference type="SMART" id="SM00840">
    <property type="entry name" value="DALR_2"/>
    <property type="match status" value="1"/>
</dbReference>
<evidence type="ECO:0000313" key="11">
    <source>
        <dbReference type="EMBL" id="ELP55418.1"/>
    </source>
</evidence>
<evidence type="ECO:0000256" key="9">
    <source>
        <dbReference type="ARBA" id="ARBA00022840"/>
    </source>
</evidence>
<evidence type="ECO:0000313" key="12">
    <source>
        <dbReference type="Proteomes" id="UP000010932"/>
    </source>
</evidence>
<keyword evidence="5" id="KW-0436">Ligase</keyword>
<keyword evidence="7" id="KW-0547">Nucleotide-binding</keyword>
<dbReference type="InterPro" id="IPR032678">
    <property type="entry name" value="tRNA-synt_1_cat_dom"/>
</dbReference>
<organism evidence="11 12">
    <name type="scientific">Microcystis aeruginosa TAIHU98</name>
    <dbReference type="NCBI Taxonomy" id="1134457"/>
    <lineage>
        <taxon>Bacteria</taxon>
        <taxon>Bacillati</taxon>
        <taxon>Cyanobacteriota</taxon>
        <taxon>Cyanophyceae</taxon>
        <taxon>Oscillatoriophycideae</taxon>
        <taxon>Chroococcales</taxon>
        <taxon>Microcystaceae</taxon>
        <taxon>Microcystis</taxon>
    </lineage>
</organism>
<dbReference type="InterPro" id="IPR015273">
    <property type="entry name" value="Cys-tRNA-synt_Ia_DALR"/>
</dbReference>
<protein>
    <recommendedName>
        <fullName evidence="4">Cysteine--tRNA ligase</fullName>
    </recommendedName>
</protein>
<dbReference type="InterPro" id="IPR024909">
    <property type="entry name" value="Cys-tRNA/MSH_ligase"/>
</dbReference>
<feature type="domain" description="Cysteinyl-tRNA synthetase class Ia DALR" evidence="10">
    <location>
        <begin position="129"/>
        <end position="199"/>
    </location>
</feature>
<dbReference type="InterPro" id="IPR009080">
    <property type="entry name" value="tRNAsynth_Ia_anticodon-bd"/>
</dbReference>
<sequence length="258" mass="28479">MGETIDIHVGGSDLIFPHHENEIAQSEAATGKPLAHYWLHNGMVKVAGEKMSKSLGNFITIRELLAKYDPLAVRLLILGAQYRKPIDFSDEGLQAATNGWHTLQEGLSFGYKHLPPDNPRITDQELENRFQEAVNHDFNFAGGLAVLFEIAKELRKEGNNLTHAGKTDSNLAQLAVKWHTLVKLSRVLGLEIAADQGETPVSEGISAADIENLIQQRTEAKKAKNYAESDRIRAELKAQGISLIDQPGGVTKWLREGD</sequence>
<dbReference type="GO" id="GO:0004817">
    <property type="term" value="F:cysteine-tRNA ligase activity"/>
    <property type="evidence" value="ECO:0007669"/>
    <property type="project" value="InterPro"/>
</dbReference>
<dbReference type="GO" id="GO:0046872">
    <property type="term" value="F:metal ion binding"/>
    <property type="evidence" value="ECO:0007669"/>
    <property type="project" value="UniProtKB-KW"/>
</dbReference>
<evidence type="ECO:0000256" key="7">
    <source>
        <dbReference type="ARBA" id="ARBA00022741"/>
    </source>
</evidence>
<evidence type="ECO:0000256" key="1">
    <source>
        <dbReference type="ARBA" id="ARBA00001947"/>
    </source>
</evidence>
<name>L7E9R6_MICAE</name>
<accession>L7E9R6</accession>
<dbReference type="Proteomes" id="UP000010932">
    <property type="component" value="Unassembled WGS sequence"/>
</dbReference>
<evidence type="ECO:0000256" key="2">
    <source>
        <dbReference type="ARBA" id="ARBA00004496"/>
    </source>
</evidence>
<keyword evidence="9" id="KW-0067">ATP-binding</keyword>
<dbReference type="PANTHER" id="PTHR10890:SF3">
    <property type="entry name" value="CYSTEINE--TRNA LIGASE, CYTOPLASMIC"/>
    <property type="match status" value="1"/>
</dbReference>
<comment type="caution">
    <text evidence="11">The sequence shown here is derived from an EMBL/GenBank/DDBJ whole genome shotgun (WGS) entry which is preliminary data.</text>
</comment>
<dbReference type="PANTHER" id="PTHR10890">
    <property type="entry name" value="CYSTEINYL-TRNA SYNTHETASE"/>
    <property type="match status" value="1"/>
</dbReference>